<feature type="region of interest" description="Disordered" evidence="1">
    <location>
        <begin position="58"/>
        <end position="259"/>
    </location>
</feature>
<dbReference type="AlphaFoldDB" id="A0A6V7K5H5"/>
<name>A0A6V7K5H5_9HYME</name>
<gene>
    <name evidence="2" type="ORF">BBRV_LOCUS67922</name>
</gene>
<feature type="region of interest" description="Disordered" evidence="1">
    <location>
        <begin position="529"/>
        <end position="549"/>
    </location>
</feature>
<feature type="compositionally biased region" description="Basic and acidic residues" evidence="1">
    <location>
        <begin position="135"/>
        <end position="148"/>
    </location>
</feature>
<dbReference type="EMBL" id="CADCXW020000021">
    <property type="protein sequence ID" value="CAD1558320.1"/>
    <property type="molecule type" value="Genomic_DNA"/>
</dbReference>
<accession>A0A6V7K5H5</accession>
<sequence>MYQLRELRVVLHHLNYQNWTKDIKEPAKRVRSRRQRTMEPVNNIPEITIKEEQLDWPLVPRKRPCRSSARTTPRQMDQSQESKNKFNSNGKVKTEGKVNQQVGQPIKSPSSEEKKSPVAQRRRGGRQKTVNKNPKMADSKEKTADIDVKPIQTTNANQEKKTRKRKQYESPPDGVSTRAKRKRVNPRDFTHLIDDEGIKKEPDDKPAINDFSSQGPENIENVDFKDDSRNYNVQDNVDYNETGQTSENFDDKAQETSDKGADPHFIVEEAEDNINIKEELIEVNSVENLVEPEEEQRVVEDKQPRMKSLDEIISDVFDKKLPEIDKGLHFIVNQTMNERRRIERRRLLTIENRRRKFERMMVNNLMGIKIWLKQLQRKTTMADAATQTDDFCDDSGADSSFSSLALKIDEDVEGEDYVLDLVSEKMEDSGNLVEKGGDNGISSVNEVSNGVNCINEIPGGNNPNEVPSHDNNFTENFTTLSNAPLELNPDKSFLKIKSAMEVSDRNDLQGRTSDDEVEILYVRSPKKVPIKMSPDHHHHQPEKPLENSKETSFEVSGISQSLDVSVGSPNDFSHSIFQRLGDRLEPPVTSRSPIKAPEKFVDNPPPEPLTNNELQRELIERHNRAKNFVITGFRHTKNPAEELSRFIWVKMKISADIKGVIRSGNKLVATVGSAEVQRMIIAKKGTLRGTSVYFEADYTGRELKVQTWLEKEAARKKKTGRIVRLGYQKIKIDSQWWFWNEIEGRLSRSLFRPEMIPMQY</sequence>
<protein>
    <submittedName>
        <fullName evidence="2">Uncharacterized protein</fullName>
    </submittedName>
</protein>
<feature type="compositionally biased region" description="Polar residues" evidence="1">
    <location>
        <begin position="230"/>
        <end position="247"/>
    </location>
</feature>
<feature type="compositionally biased region" description="Basic and acidic residues" evidence="1">
    <location>
        <begin position="185"/>
        <end position="207"/>
    </location>
</feature>
<feature type="compositionally biased region" description="Polar residues" evidence="1">
    <location>
        <begin position="68"/>
        <end position="103"/>
    </location>
</feature>
<feature type="compositionally biased region" description="Basic and acidic residues" evidence="1">
    <location>
        <begin position="249"/>
        <end position="259"/>
    </location>
</feature>
<reference evidence="2" key="1">
    <citation type="submission" date="2020-07" db="EMBL/GenBank/DDBJ databases">
        <authorList>
            <person name="Ferguson B K."/>
        </authorList>
    </citation>
    <scope>NUCLEOTIDE SEQUENCE</scope>
    <source>
        <strain evidence="2">L06</strain>
    </source>
</reference>
<feature type="region of interest" description="Disordered" evidence="1">
    <location>
        <begin position="584"/>
        <end position="608"/>
    </location>
</feature>
<proteinExistence type="predicted"/>
<evidence type="ECO:0000313" key="2">
    <source>
        <dbReference type="EMBL" id="CAD1558320.1"/>
    </source>
</evidence>
<organism evidence="2">
    <name type="scientific">Bracon brevicornis</name>
    <dbReference type="NCBI Taxonomy" id="1563983"/>
    <lineage>
        <taxon>Eukaryota</taxon>
        <taxon>Metazoa</taxon>
        <taxon>Ecdysozoa</taxon>
        <taxon>Arthropoda</taxon>
        <taxon>Hexapoda</taxon>
        <taxon>Insecta</taxon>
        <taxon>Pterygota</taxon>
        <taxon>Neoptera</taxon>
        <taxon>Endopterygota</taxon>
        <taxon>Hymenoptera</taxon>
        <taxon>Apocrita</taxon>
        <taxon>Ichneumonoidea</taxon>
        <taxon>Braconidae</taxon>
        <taxon>Braconinae</taxon>
        <taxon>Bracon</taxon>
    </lineage>
</organism>
<evidence type="ECO:0000256" key="1">
    <source>
        <dbReference type="SAM" id="MobiDB-lite"/>
    </source>
</evidence>